<dbReference type="EMBL" id="CP088148">
    <property type="protein sequence ID" value="UTU55151.1"/>
    <property type="molecule type" value="Genomic_DNA"/>
</dbReference>
<geneLocation type="plasmid" evidence="1 2">
    <name>unnamed</name>
</geneLocation>
<dbReference type="SUPFAM" id="SSF52540">
    <property type="entry name" value="P-loop containing nucleoside triphosphate hydrolases"/>
    <property type="match status" value="1"/>
</dbReference>
<dbReference type="AlphaFoldDB" id="A0AB38TN14"/>
<keyword evidence="2" id="KW-1185">Reference proteome</keyword>
<dbReference type="PANTHER" id="PTHR36978">
    <property type="entry name" value="P-LOOP CONTAINING NUCLEOTIDE TRIPHOSPHATE HYDROLASE"/>
    <property type="match status" value="1"/>
</dbReference>
<dbReference type="PANTHER" id="PTHR36978:SF4">
    <property type="entry name" value="P-LOOP CONTAINING NUCLEOSIDE TRIPHOSPHATE HYDROLASE PROTEIN"/>
    <property type="match status" value="1"/>
</dbReference>
<sequence>MAFSVIGAGFGRTGTHTLNLALEMLGFGPCHHMEDVNSNPEHRDLIRAAGRREPANWDVVYAGYKSAVDWPTAYFWRELAEYFPDAKLILTVRNPEDWYRSARVTIFNTMGETADPQSFGRAVIETKIFGGRLDDETHAIEVLEAHNAEVISAFPPSRLLVCKVADGWPNLCAFLGVPIPAEPFPHSNTTTEFRNRFAK</sequence>
<proteinExistence type="predicted"/>
<name>A0AB38TN14_9HYPH</name>
<dbReference type="Pfam" id="PF17784">
    <property type="entry name" value="Sulfotransfer_4"/>
    <property type="match status" value="1"/>
</dbReference>
<accession>A0AB38TN14</accession>
<protein>
    <submittedName>
        <fullName evidence="1">Sulfotransferase family protein</fullName>
    </submittedName>
</protein>
<reference evidence="1 2" key="1">
    <citation type="journal article" date="2022" name="Microbiol. Resour. Announc.">
        <title>Complete Genome Sequence of Mesorhizobium ciceri Strain R30, a Rhizobium Used as a Commercial Inoculant for Chickpea in Argentina.</title>
        <authorList>
            <person name="Foresto E."/>
            <person name="Revale S."/>
            <person name="Primo E."/>
            <person name="Nievas F."/>
            <person name="Carezzano E."/>
            <person name="Puente M."/>
            <person name="Alzari P."/>
            <person name="Mart M."/>
            <person name="Ben-Assaya M."/>
            <person name="Mornico D."/>
            <person name="Santoro M."/>
            <person name="Mart F."/>
            <person name="Giordano W."/>
            <person name="Bogino P."/>
        </authorList>
    </citation>
    <scope>NUCLEOTIDE SEQUENCE [LARGE SCALE GENOMIC DNA]</scope>
    <source>
        <strain evidence="1 2">R30</strain>
    </source>
</reference>
<evidence type="ECO:0000313" key="1">
    <source>
        <dbReference type="EMBL" id="UTU55151.1"/>
    </source>
</evidence>
<organism evidence="1 2">
    <name type="scientific">Mesorhizobium ciceri</name>
    <dbReference type="NCBI Taxonomy" id="39645"/>
    <lineage>
        <taxon>Bacteria</taxon>
        <taxon>Pseudomonadati</taxon>
        <taxon>Pseudomonadota</taxon>
        <taxon>Alphaproteobacteria</taxon>
        <taxon>Hyphomicrobiales</taxon>
        <taxon>Phyllobacteriaceae</taxon>
        <taxon>Mesorhizobium</taxon>
    </lineage>
</organism>
<dbReference type="InterPro" id="IPR027417">
    <property type="entry name" value="P-loop_NTPase"/>
</dbReference>
<gene>
    <name evidence="1" type="ORF">LRP29_32970</name>
</gene>
<dbReference type="RefSeq" id="WP_013525272.1">
    <property type="nucleotide sequence ID" value="NZ_CP088148.1"/>
</dbReference>
<dbReference type="InterPro" id="IPR040632">
    <property type="entry name" value="Sulfotransfer_4"/>
</dbReference>
<dbReference type="Gene3D" id="3.40.50.300">
    <property type="entry name" value="P-loop containing nucleotide triphosphate hydrolases"/>
    <property type="match status" value="1"/>
</dbReference>
<dbReference type="Proteomes" id="UP001060070">
    <property type="component" value="Plasmid unnamed"/>
</dbReference>
<keyword evidence="1" id="KW-0614">Plasmid</keyword>
<evidence type="ECO:0000313" key="2">
    <source>
        <dbReference type="Proteomes" id="UP001060070"/>
    </source>
</evidence>